<dbReference type="InterPro" id="IPR011990">
    <property type="entry name" value="TPR-like_helical_dom_sf"/>
</dbReference>
<feature type="region of interest" description="Disordered" evidence="4">
    <location>
        <begin position="618"/>
        <end position="649"/>
    </location>
</feature>
<protein>
    <submittedName>
        <fullName evidence="6">Vacuolar protein sorting 41</fullName>
    </submittedName>
</protein>
<dbReference type="Pfam" id="PF23411">
    <property type="entry name" value="Beta-prop_Vps41"/>
    <property type="match status" value="2"/>
</dbReference>
<dbReference type="Proteomes" id="UP000813385">
    <property type="component" value="Unassembled WGS sequence"/>
</dbReference>
<organism evidence="6 7">
    <name type="scientific">Plectosphaerella cucumerina</name>
    <dbReference type="NCBI Taxonomy" id="40658"/>
    <lineage>
        <taxon>Eukaryota</taxon>
        <taxon>Fungi</taxon>
        <taxon>Dikarya</taxon>
        <taxon>Ascomycota</taxon>
        <taxon>Pezizomycotina</taxon>
        <taxon>Sordariomycetes</taxon>
        <taxon>Hypocreomycetidae</taxon>
        <taxon>Glomerellales</taxon>
        <taxon>Plectosphaerellaceae</taxon>
        <taxon>Plectosphaerella</taxon>
    </lineage>
</organism>
<evidence type="ECO:0000256" key="1">
    <source>
        <dbReference type="ARBA" id="ARBA00022448"/>
    </source>
</evidence>
<proteinExistence type="predicted"/>
<dbReference type="InterPro" id="IPR057780">
    <property type="entry name" value="Beta-prop_Vps41"/>
</dbReference>
<feature type="compositionally biased region" description="Basic and acidic residues" evidence="4">
    <location>
        <begin position="1213"/>
        <end position="1235"/>
    </location>
</feature>
<comment type="caution">
    <text evidence="6">The sequence shown here is derived from an EMBL/GenBank/DDBJ whole genome shotgun (WGS) entry which is preliminary data.</text>
</comment>
<feature type="compositionally biased region" description="Polar residues" evidence="4">
    <location>
        <begin position="41"/>
        <end position="53"/>
    </location>
</feature>
<evidence type="ECO:0000313" key="6">
    <source>
        <dbReference type="EMBL" id="KAH7361800.1"/>
    </source>
</evidence>
<feature type="region of interest" description="Disordered" evidence="4">
    <location>
        <begin position="500"/>
        <end position="536"/>
    </location>
</feature>
<feature type="domain" description="Vps41 beta-propeller" evidence="5">
    <location>
        <begin position="431"/>
        <end position="588"/>
    </location>
</feature>
<dbReference type="PANTHER" id="PTHR12616:SF1">
    <property type="entry name" value="VACUOLAR PROTEIN SORTING-ASSOCIATED PROTEIN 41 HOMOLOG"/>
    <property type="match status" value="1"/>
</dbReference>
<dbReference type="InterPro" id="IPR015943">
    <property type="entry name" value="WD40/YVTN_repeat-like_dom_sf"/>
</dbReference>
<feature type="compositionally biased region" description="Polar residues" evidence="4">
    <location>
        <begin position="618"/>
        <end position="640"/>
    </location>
</feature>
<feature type="compositionally biased region" description="Low complexity" evidence="4">
    <location>
        <begin position="516"/>
        <end position="528"/>
    </location>
</feature>
<dbReference type="PANTHER" id="PTHR12616">
    <property type="entry name" value="VACUOLAR PROTEIN SORTING VPS41"/>
    <property type="match status" value="1"/>
</dbReference>
<keyword evidence="7" id="KW-1185">Reference proteome</keyword>
<evidence type="ECO:0000259" key="5">
    <source>
        <dbReference type="Pfam" id="PF23411"/>
    </source>
</evidence>
<sequence>MTDPPTARDSSPVASNGDAPRDDSIGALSPGAAAGERKQAEQGSVTEETSGKPSSAEPAPTKPTVAEENGSDDDDDEEEDEEEEDDEEEEEEDDDDDEPRLKYARLTPHLGPVYRNGDATSAFLVAGDKMIIGTHNGNIHVIQLPMFQTLRVYHAHSASVTGISISPNPPPLPTTSLKPDAVQRVASQAAAASLRPGSRNSEAASPAAASRRSREPPAVPNIPSNNIHIATSSLDGNVCIQSLIDLKDVQLRNFARPVQAVALSPDFKNDRTYLSGGLAGQLILTVGGQAGRSTSTTVGTAAAAAAGWLGSMGLGSSTGKDTVLHSGEGTISNIKWSLSGKYVVWINEHGVKIMRSKLHLENPDTDDAWKRIGHIDRPQTDEWDTMAGVWKGRAEWIDEQAVDTDENVSEELSTTPASLRLRQQAGPGTKSIERLIVGWGGTIWIINVHPGGMGTGKHAGEKSLGHAEIAKHLRMDCIISGISLYTQNLLLVLAYPLPDEDEDSDQEEGAKKGHKPNPSSASTSSEPSGGIRRRQNHLPPELRLIDLVSQSEVDKDDGLIVSRYERLSSGDYHLGVLPAHNAASAVASSKGALESLAGLGADVWNAAINPRALFSSGASIRSGTSGDGTSSVRVPSSTAGSVRPGGGRAGSVHPSLLTPGSKIFIHSPYDCILATKRDLGDHLTWLLERKDYQKAWELLDDHPEIMAAPPERLGELVPPTPDKKGSGDDFFADDASSVFESTGYGRHPNSVAQKEKRRIGELWVRELIEEGDWHTAGQVCGRVLGTSDRWEKWVWTFAGANQFGAIVDEMPSQPMQPPLSRAIYEVVLNHYIQADKLRFKELLERWTTELFDINIVTTALENQLKYRDVREDSVEEGQKGRDWHIVMESLAKLQEANGRFRESLKCYIKLQDADSAFRLIRENHLADAVADDIPSFIGLRVPAHRMGSMSESDIEEATAEAITLLVDEAQHGLVKPSSVVSQLEEKEQNLFLFFYLRGLYKGEGIEEHAGENRERLRMDSQYLVDDFADLAVHLFAKYDRPLLMDFLKSSTAYAFEKATQECERYRYDDELIYLYSKTGQMKRALFLIIDRLQDVKKAIEYAKEQDDPDLWEDLLEYSMDKPGFIRGLLEQVGTAINPITLVRRIPEGLEIEGLRDGLKHIMKEHEIQYSISSGVARVLRSEVAAAQNELRLGQRKAIKFAVKVQSAAHVDVEVKDVPHPPVKSDEVEDELKKSGGDGGQARKSSEPIPPGHCAECREAFTEFEVETLTGFACGHIFHLSHLLERLYPGREQAEDLGAAAADRPGHGWRVGPKVDHARYLKNQIRAGCPVCVGTANGVA</sequence>
<dbReference type="GO" id="GO:0006623">
    <property type="term" value="P:protein targeting to vacuole"/>
    <property type="evidence" value="ECO:0007669"/>
    <property type="project" value="InterPro"/>
</dbReference>
<dbReference type="Pfam" id="PF23556">
    <property type="entry name" value="TPR_Vps41"/>
    <property type="match status" value="1"/>
</dbReference>
<name>A0A8K0X4J0_9PEZI</name>
<dbReference type="Gene3D" id="2.130.10.10">
    <property type="entry name" value="YVTN repeat-like/Quinoprotein amine dehydrogenase"/>
    <property type="match status" value="1"/>
</dbReference>
<feature type="region of interest" description="Disordered" evidence="4">
    <location>
        <begin position="1213"/>
        <end position="1251"/>
    </location>
</feature>
<dbReference type="InterPro" id="IPR000547">
    <property type="entry name" value="Clathrin_H-chain/VPS_repeat"/>
</dbReference>
<dbReference type="GO" id="GO:0034058">
    <property type="term" value="P:endosomal vesicle fusion"/>
    <property type="evidence" value="ECO:0007669"/>
    <property type="project" value="TreeGrafter"/>
</dbReference>
<dbReference type="OrthoDB" id="244107at2759"/>
<feature type="compositionally biased region" description="Acidic residues" evidence="4">
    <location>
        <begin position="69"/>
        <end position="98"/>
    </location>
</feature>
<reference evidence="6" key="1">
    <citation type="journal article" date="2021" name="Nat. Commun.">
        <title>Genetic determinants of endophytism in the Arabidopsis root mycobiome.</title>
        <authorList>
            <person name="Mesny F."/>
            <person name="Miyauchi S."/>
            <person name="Thiergart T."/>
            <person name="Pickel B."/>
            <person name="Atanasova L."/>
            <person name="Karlsson M."/>
            <person name="Huettel B."/>
            <person name="Barry K.W."/>
            <person name="Haridas S."/>
            <person name="Chen C."/>
            <person name="Bauer D."/>
            <person name="Andreopoulos W."/>
            <person name="Pangilinan J."/>
            <person name="LaButti K."/>
            <person name="Riley R."/>
            <person name="Lipzen A."/>
            <person name="Clum A."/>
            <person name="Drula E."/>
            <person name="Henrissat B."/>
            <person name="Kohler A."/>
            <person name="Grigoriev I.V."/>
            <person name="Martin F.M."/>
            <person name="Hacquard S."/>
        </authorList>
    </citation>
    <scope>NUCLEOTIDE SEQUENCE</scope>
    <source>
        <strain evidence="6">MPI-CAGE-AT-0016</strain>
    </source>
</reference>
<evidence type="ECO:0000313" key="7">
    <source>
        <dbReference type="Proteomes" id="UP000813385"/>
    </source>
</evidence>
<accession>A0A8K0X4J0</accession>
<dbReference type="GO" id="GO:0016236">
    <property type="term" value="P:macroautophagy"/>
    <property type="evidence" value="ECO:0007669"/>
    <property type="project" value="TreeGrafter"/>
</dbReference>
<dbReference type="InterPro" id="IPR036322">
    <property type="entry name" value="WD40_repeat_dom_sf"/>
</dbReference>
<dbReference type="SMART" id="SM00299">
    <property type="entry name" value="CLH"/>
    <property type="match status" value="1"/>
</dbReference>
<feature type="repeat" description="CHCR" evidence="3">
    <location>
        <begin position="967"/>
        <end position="1127"/>
    </location>
</feature>
<evidence type="ECO:0000256" key="3">
    <source>
        <dbReference type="PROSITE-ProRule" id="PRU01006"/>
    </source>
</evidence>
<dbReference type="CDD" id="cd16448">
    <property type="entry name" value="RING-H2"/>
    <property type="match status" value="1"/>
</dbReference>
<keyword evidence="2" id="KW-0653">Protein transport</keyword>
<dbReference type="InterPro" id="IPR045111">
    <property type="entry name" value="Vps41/Vps8"/>
</dbReference>
<dbReference type="GO" id="GO:0005770">
    <property type="term" value="C:late endosome"/>
    <property type="evidence" value="ECO:0007669"/>
    <property type="project" value="TreeGrafter"/>
</dbReference>
<keyword evidence="1" id="KW-0813">Transport</keyword>
<feature type="region of interest" description="Disordered" evidence="4">
    <location>
        <begin position="1"/>
        <end position="100"/>
    </location>
</feature>
<feature type="domain" description="Vps41 beta-propeller" evidence="5">
    <location>
        <begin position="227"/>
        <end position="298"/>
    </location>
</feature>
<feature type="region of interest" description="Disordered" evidence="4">
    <location>
        <begin position="189"/>
        <end position="224"/>
    </location>
</feature>
<feature type="compositionally biased region" description="Low complexity" evidence="4">
    <location>
        <begin position="189"/>
        <end position="210"/>
    </location>
</feature>
<dbReference type="SUPFAM" id="SSF50978">
    <property type="entry name" value="WD40 repeat-like"/>
    <property type="match status" value="1"/>
</dbReference>
<dbReference type="PROSITE" id="PS50236">
    <property type="entry name" value="CHCR"/>
    <property type="match status" value="1"/>
</dbReference>
<dbReference type="EMBL" id="JAGPXD010000003">
    <property type="protein sequence ID" value="KAH7361800.1"/>
    <property type="molecule type" value="Genomic_DNA"/>
</dbReference>
<gene>
    <name evidence="6" type="ORF">B0T11DRAFT_317674</name>
</gene>
<evidence type="ECO:0000256" key="2">
    <source>
        <dbReference type="ARBA" id="ARBA00022927"/>
    </source>
</evidence>
<dbReference type="Gene3D" id="1.25.40.10">
    <property type="entry name" value="Tetratricopeptide repeat domain"/>
    <property type="match status" value="1"/>
</dbReference>
<dbReference type="GO" id="GO:0009267">
    <property type="term" value="P:cellular response to starvation"/>
    <property type="evidence" value="ECO:0007669"/>
    <property type="project" value="TreeGrafter"/>
</dbReference>
<dbReference type="GO" id="GO:0030897">
    <property type="term" value="C:HOPS complex"/>
    <property type="evidence" value="ECO:0007669"/>
    <property type="project" value="TreeGrafter"/>
</dbReference>
<evidence type="ECO:0000256" key="4">
    <source>
        <dbReference type="SAM" id="MobiDB-lite"/>
    </source>
</evidence>